<keyword evidence="2" id="KW-1185">Reference proteome</keyword>
<sequence length="399" mass="43646">MRPAGHPLSPTSSLPPLRSLPTLTKERIFSALENLHELYCPVSLSRAIESQLELGKVHDGLPARQLDSGYVSENEDDIDLEGALDALRADNFERNFAIRWLTTLIARVEELPLNEEDERERVVDKASYVLASFAKAAEEDEEEDSRLTREFSFMLSPSDTPDFLKSPESDTNEKIKIDVRLHDGSHTTTDHTDVGLQSWGASIVFSDLLCASPARFGLTRSTLGSSPRIIELGAGTGLVSLALDKALPHLGISDATLIATDYHPAVLANLRSNIALTRASVKACALDWSDPILEAPLDAPADVLVATDVVYALEHAVWLRDCATRLLGPGGIFWLMMTVRPNGRFEAVIDSVEKAFLRASPDAADGRHLTILAVENVAKRRGVGRGDESGYKLFRIGWA</sequence>
<protein>
    <submittedName>
        <fullName evidence="1">Uncharacterized protein</fullName>
    </submittedName>
</protein>
<dbReference type="Proteomes" id="UP001497700">
    <property type="component" value="Unassembled WGS sequence"/>
</dbReference>
<comment type="caution">
    <text evidence="1">The sequence shown here is derived from an EMBL/GenBank/DDBJ whole genome shotgun (WGS) entry which is preliminary data.</text>
</comment>
<reference evidence="1 2" key="1">
    <citation type="journal article" date="2022" name="New Phytol.">
        <title>Ecological generalism drives hyperdiversity of secondary metabolite gene clusters in xylarialean endophytes.</title>
        <authorList>
            <person name="Franco M.E.E."/>
            <person name="Wisecaver J.H."/>
            <person name="Arnold A.E."/>
            <person name="Ju Y.M."/>
            <person name="Slot J.C."/>
            <person name="Ahrendt S."/>
            <person name="Moore L.P."/>
            <person name="Eastman K.E."/>
            <person name="Scott K."/>
            <person name="Konkel Z."/>
            <person name="Mondo S.J."/>
            <person name="Kuo A."/>
            <person name="Hayes R.D."/>
            <person name="Haridas S."/>
            <person name="Andreopoulos B."/>
            <person name="Riley R."/>
            <person name="LaButti K."/>
            <person name="Pangilinan J."/>
            <person name="Lipzen A."/>
            <person name="Amirebrahimi M."/>
            <person name="Yan J."/>
            <person name="Adam C."/>
            <person name="Keymanesh K."/>
            <person name="Ng V."/>
            <person name="Louie K."/>
            <person name="Northen T."/>
            <person name="Drula E."/>
            <person name="Henrissat B."/>
            <person name="Hsieh H.M."/>
            <person name="Youens-Clark K."/>
            <person name="Lutzoni F."/>
            <person name="Miadlikowska J."/>
            <person name="Eastwood D.C."/>
            <person name="Hamelin R.C."/>
            <person name="Grigoriev I.V."/>
            <person name="U'Ren J.M."/>
        </authorList>
    </citation>
    <scope>NUCLEOTIDE SEQUENCE [LARGE SCALE GENOMIC DNA]</scope>
    <source>
        <strain evidence="1 2">CBS 119005</strain>
    </source>
</reference>
<name>A0ACB9YZV7_9PEZI</name>
<gene>
    <name evidence="1" type="ORF">F4820DRAFT_315907</name>
</gene>
<evidence type="ECO:0000313" key="1">
    <source>
        <dbReference type="EMBL" id="KAI4864952.1"/>
    </source>
</evidence>
<accession>A0ACB9YZV7</accession>
<dbReference type="EMBL" id="MU393479">
    <property type="protein sequence ID" value="KAI4864952.1"/>
    <property type="molecule type" value="Genomic_DNA"/>
</dbReference>
<evidence type="ECO:0000313" key="2">
    <source>
        <dbReference type="Proteomes" id="UP001497700"/>
    </source>
</evidence>
<proteinExistence type="predicted"/>
<organism evidence="1 2">
    <name type="scientific">Hypoxylon rubiginosum</name>
    <dbReference type="NCBI Taxonomy" id="110542"/>
    <lineage>
        <taxon>Eukaryota</taxon>
        <taxon>Fungi</taxon>
        <taxon>Dikarya</taxon>
        <taxon>Ascomycota</taxon>
        <taxon>Pezizomycotina</taxon>
        <taxon>Sordariomycetes</taxon>
        <taxon>Xylariomycetidae</taxon>
        <taxon>Xylariales</taxon>
        <taxon>Hypoxylaceae</taxon>
        <taxon>Hypoxylon</taxon>
    </lineage>
</organism>